<dbReference type="Pfam" id="PF02458">
    <property type="entry name" value="Transferase"/>
    <property type="match status" value="1"/>
</dbReference>
<dbReference type="Proteomes" id="UP001314170">
    <property type="component" value="Unassembled WGS sequence"/>
</dbReference>
<keyword evidence="4" id="KW-1185">Reference proteome</keyword>
<keyword evidence="1" id="KW-0808">Transferase</keyword>
<reference evidence="3 4" key="1">
    <citation type="submission" date="2024-01" db="EMBL/GenBank/DDBJ databases">
        <authorList>
            <person name="Waweru B."/>
        </authorList>
    </citation>
    <scope>NUCLEOTIDE SEQUENCE [LARGE SCALE GENOMIC DNA]</scope>
</reference>
<dbReference type="Gene3D" id="3.30.559.10">
    <property type="entry name" value="Chloramphenicol acetyltransferase-like domain"/>
    <property type="match status" value="2"/>
</dbReference>
<dbReference type="InterPro" id="IPR051283">
    <property type="entry name" value="Sec_Metabolite_Acyltrans"/>
</dbReference>
<organism evidence="3 4">
    <name type="scientific">Dovyalis caffra</name>
    <dbReference type="NCBI Taxonomy" id="77055"/>
    <lineage>
        <taxon>Eukaryota</taxon>
        <taxon>Viridiplantae</taxon>
        <taxon>Streptophyta</taxon>
        <taxon>Embryophyta</taxon>
        <taxon>Tracheophyta</taxon>
        <taxon>Spermatophyta</taxon>
        <taxon>Magnoliopsida</taxon>
        <taxon>eudicotyledons</taxon>
        <taxon>Gunneridae</taxon>
        <taxon>Pentapetalae</taxon>
        <taxon>rosids</taxon>
        <taxon>fabids</taxon>
        <taxon>Malpighiales</taxon>
        <taxon>Salicaceae</taxon>
        <taxon>Flacourtieae</taxon>
        <taxon>Dovyalis</taxon>
    </lineage>
</organism>
<gene>
    <name evidence="3" type="ORF">DCAF_LOCUS25488</name>
</gene>
<dbReference type="InterPro" id="IPR023213">
    <property type="entry name" value="CAT-like_dom_sf"/>
</dbReference>
<comment type="caution">
    <text evidence="3">The sequence shown here is derived from an EMBL/GenBank/DDBJ whole genome shotgun (WGS) entry which is preliminary data.</text>
</comment>
<evidence type="ECO:0000256" key="2">
    <source>
        <dbReference type="SAM" id="Phobius"/>
    </source>
</evidence>
<evidence type="ECO:0000313" key="4">
    <source>
        <dbReference type="Proteomes" id="UP001314170"/>
    </source>
</evidence>
<keyword evidence="2" id="KW-0472">Membrane</keyword>
<evidence type="ECO:0008006" key="5">
    <source>
        <dbReference type="Google" id="ProtNLM"/>
    </source>
</evidence>
<dbReference type="PANTHER" id="PTHR31896:SF43">
    <property type="entry name" value="PROTEIN ENHANCED PSEUDOMONAS SUSCEPTIBILITY 1"/>
    <property type="match status" value="1"/>
</dbReference>
<dbReference type="PANTHER" id="PTHR31896">
    <property type="entry name" value="FAMILY REGULATORY PROTEIN, PUTATIVE (AFU_ORTHOLOGUE AFUA_3G14730)-RELATED"/>
    <property type="match status" value="1"/>
</dbReference>
<sequence length="498" mass="54697">MASIRHISTKNEKFHETSLVQQLKTSISRTLDFFSPLAGRLATIEREDDTVSYFIDCNNEVARFIHAVVDGVALADILEPVFVPPIIYSFFPSNEVKDSESVSKPLLAVQVTELVDGIFISCTMNHSVVDGPSLWNFFNSSSEICRGFGQISKPPVLERWLLLNGTSCPPIRLPLSILKTNSKTTSNTQQLQDRHFHISKAKIAGLKAKANAEAGTDHTISSLQSLVALIWRSVTRSRQVDPDEQSDLRSRLRPPLPEHYLGNTAVSGIVILKARDMLEGGLGYVALEINKVISSHTEGKAKSIIDSLMQNPGPVILGRLPFKHLFSITGSPRFNVGADFGWGKPVAIRSGSGSMSDGKIIFYPGVEEGSVEVEVCVSPETLQALENEMEFMDAVITHGAINETVPVEAIFVLHYGSIPNIKVNNELSALVEKNPLMLKKYLVCETGLEELALNHKALEGRLMSWMGEIAWIGCMVSGWGLVYWAMIGNRLGILVEDG</sequence>
<feature type="transmembrane region" description="Helical" evidence="2">
    <location>
        <begin position="469"/>
        <end position="487"/>
    </location>
</feature>
<accession>A0AAV1SRP9</accession>
<evidence type="ECO:0000313" key="3">
    <source>
        <dbReference type="EMBL" id="CAK7355084.1"/>
    </source>
</evidence>
<evidence type="ECO:0000256" key="1">
    <source>
        <dbReference type="ARBA" id="ARBA00022679"/>
    </source>
</evidence>
<protein>
    <recommendedName>
        <fullName evidence="5">HXXXD-type acyl-transferase family protein</fullName>
    </recommendedName>
</protein>
<dbReference type="GO" id="GO:0016740">
    <property type="term" value="F:transferase activity"/>
    <property type="evidence" value="ECO:0007669"/>
    <property type="project" value="UniProtKB-KW"/>
</dbReference>
<dbReference type="AlphaFoldDB" id="A0AAV1SRP9"/>
<name>A0AAV1SRP9_9ROSI</name>
<dbReference type="EMBL" id="CAWUPB010001195">
    <property type="protein sequence ID" value="CAK7355084.1"/>
    <property type="molecule type" value="Genomic_DNA"/>
</dbReference>
<proteinExistence type="predicted"/>
<keyword evidence="2" id="KW-0812">Transmembrane</keyword>
<keyword evidence="2" id="KW-1133">Transmembrane helix</keyword>